<protein>
    <submittedName>
        <fullName evidence="1">Uncharacterized protein</fullName>
    </submittedName>
</protein>
<dbReference type="EMBL" id="BGZK01000208">
    <property type="protein sequence ID" value="GBP28539.1"/>
    <property type="molecule type" value="Genomic_DNA"/>
</dbReference>
<dbReference type="Proteomes" id="UP000299102">
    <property type="component" value="Unassembled WGS sequence"/>
</dbReference>
<sequence>MWRSCIKYAKCTDTVPQLKFMQLICAGECVIPKLQRNWYISRSCTPAATCEAHAVIKNLNIETLSITLPTHRKSPYSEATVKQIRSAGARGGAEIAVTM</sequence>
<proteinExistence type="predicted"/>
<evidence type="ECO:0000313" key="1">
    <source>
        <dbReference type="EMBL" id="GBP28539.1"/>
    </source>
</evidence>
<dbReference type="AlphaFoldDB" id="A0A4C1UQC9"/>
<evidence type="ECO:0000313" key="2">
    <source>
        <dbReference type="Proteomes" id="UP000299102"/>
    </source>
</evidence>
<keyword evidence="2" id="KW-1185">Reference proteome</keyword>
<reference evidence="1 2" key="1">
    <citation type="journal article" date="2019" name="Commun. Biol.">
        <title>The bagworm genome reveals a unique fibroin gene that provides high tensile strength.</title>
        <authorList>
            <person name="Kono N."/>
            <person name="Nakamura H."/>
            <person name="Ohtoshi R."/>
            <person name="Tomita M."/>
            <person name="Numata K."/>
            <person name="Arakawa K."/>
        </authorList>
    </citation>
    <scope>NUCLEOTIDE SEQUENCE [LARGE SCALE GENOMIC DNA]</scope>
</reference>
<name>A0A4C1UQC9_EUMVA</name>
<comment type="caution">
    <text evidence="1">The sequence shown here is derived from an EMBL/GenBank/DDBJ whole genome shotgun (WGS) entry which is preliminary data.</text>
</comment>
<organism evidence="1 2">
    <name type="scientific">Eumeta variegata</name>
    <name type="common">Bagworm moth</name>
    <name type="synonym">Eumeta japonica</name>
    <dbReference type="NCBI Taxonomy" id="151549"/>
    <lineage>
        <taxon>Eukaryota</taxon>
        <taxon>Metazoa</taxon>
        <taxon>Ecdysozoa</taxon>
        <taxon>Arthropoda</taxon>
        <taxon>Hexapoda</taxon>
        <taxon>Insecta</taxon>
        <taxon>Pterygota</taxon>
        <taxon>Neoptera</taxon>
        <taxon>Endopterygota</taxon>
        <taxon>Lepidoptera</taxon>
        <taxon>Glossata</taxon>
        <taxon>Ditrysia</taxon>
        <taxon>Tineoidea</taxon>
        <taxon>Psychidae</taxon>
        <taxon>Oiketicinae</taxon>
        <taxon>Eumeta</taxon>
    </lineage>
</organism>
<gene>
    <name evidence="1" type="ORF">EVAR_23004_1</name>
</gene>
<accession>A0A4C1UQC9</accession>